<keyword evidence="2" id="KW-1185">Reference proteome</keyword>
<keyword evidence="1" id="KW-0808">Transferase</keyword>
<evidence type="ECO:0000313" key="2">
    <source>
        <dbReference type="Proteomes" id="UP001150581"/>
    </source>
</evidence>
<dbReference type="EMBL" id="JANBPG010000234">
    <property type="protein sequence ID" value="KAJ1898491.1"/>
    <property type="molecule type" value="Genomic_DNA"/>
</dbReference>
<evidence type="ECO:0000313" key="1">
    <source>
        <dbReference type="EMBL" id="KAJ1898491.1"/>
    </source>
</evidence>
<dbReference type="EC" id="2.7.7.4" evidence="1"/>
<dbReference type="Proteomes" id="UP001150581">
    <property type="component" value="Unassembled WGS sequence"/>
</dbReference>
<keyword evidence="1" id="KW-0548">Nucleotidyltransferase</keyword>
<organism evidence="1 2">
    <name type="scientific">Kickxella alabastrina</name>
    <dbReference type="NCBI Taxonomy" id="61397"/>
    <lineage>
        <taxon>Eukaryota</taxon>
        <taxon>Fungi</taxon>
        <taxon>Fungi incertae sedis</taxon>
        <taxon>Zoopagomycota</taxon>
        <taxon>Kickxellomycotina</taxon>
        <taxon>Kickxellomycetes</taxon>
        <taxon>Kickxellales</taxon>
        <taxon>Kickxellaceae</taxon>
        <taxon>Kickxella</taxon>
    </lineage>
</organism>
<sequence>LGYTKRERDINVSRIAFVAAELTRSGAACIAAPIAPYDAARQLVKQQVSKSGGFYLVHVATPLEECIKNDRAGVYQRAIAGEIKGFTGIDDVYEAPQNPDLVADITQTSISQIVHEIILLLERDGYIGDR</sequence>
<comment type="caution">
    <text evidence="1">The sequence shown here is derived from an EMBL/GenBank/DDBJ whole genome shotgun (WGS) entry which is preliminary data.</text>
</comment>
<protein>
    <submittedName>
        <fullName evidence="1">Sulfate adenylyltransferase</fullName>
        <ecNumber evidence="1">2.7.7.4</ecNumber>
    </submittedName>
</protein>
<proteinExistence type="predicted"/>
<feature type="non-terminal residue" evidence="1">
    <location>
        <position position="1"/>
    </location>
</feature>
<name>A0ACC1IPP2_9FUNG</name>
<accession>A0ACC1IPP2</accession>
<reference evidence="1" key="1">
    <citation type="submission" date="2022-07" db="EMBL/GenBank/DDBJ databases">
        <title>Phylogenomic reconstructions and comparative analyses of Kickxellomycotina fungi.</title>
        <authorList>
            <person name="Reynolds N.K."/>
            <person name="Stajich J.E."/>
            <person name="Barry K."/>
            <person name="Grigoriev I.V."/>
            <person name="Crous P."/>
            <person name="Smith M.E."/>
        </authorList>
    </citation>
    <scope>NUCLEOTIDE SEQUENCE</scope>
    <source>
        <strain evidence="1">Benny 63K</strain>
    </source>
</reference>
<gene>
    <name evidence="1" type="primary">MET3_1</name>
    <name evidence="1" type="ORF">LPJ66_002706</name>
</gene>